<dbReference type="InterPro" id="IPR002139">
    <property type="entry name" value="Ribo/fructo_kinase"/>
</dbReference>
<proteinExistence type="predicted"/>
<evidence type="ECO:0000259" key="3">
    <source>
        <dbReference type="Pfam" id="PF00294"/>
    </source>
</evidence>
<evidence type="ECO:0000313" key="4">
    <source>
        <dbReference type="EMBL" id="AIA94410.1"/>
    </source>
</evidence>
<dbReference type="EMBL" id="KF127057">
    <property type="protein sequence ID" value="AIA94410.1"/>
    <property type="molecule type" value="Genomic_DNA"/>
</dbReference>
<dbReference type="InterPro" id="IPR029056">
    <property type="entry name" value="Ribokinase-like"/>
</dbReference>
<dbReference type="SUPFAM" id="SSF53613">
    <property type="entry name" value="Ribokinase-like"/>
    <property type="match status" value="1"/>
</dbReference>
<dbReference type="PRINTS" id="PR00990">
    <property type="entry name" value="RIBOKINASE"/>
</dbReference>
<dbReference type="AlphaFoldDB" id="A0A060CMT9"/>
<feature type="non-terminal residue" evidence="4">
    <location>
        <position position="1"/>
    </location>
</feature>
<feature type="domain" description="Carbohydrate kinase PfkB" evidence="3">
    <location>
        <begin position="1"/>
        <end position="122"/>
    </location>
</feature>
<sequence>EILNMVDYLIVNETEFEIIFEQNDCSIEFIKENAKEIAREHNIKNMVITLGEHGSIFVNKNEEIFVPSYKVNAIDTTCAGDSFLGTFVTLISEGKSEKHAMEAATKVSSIVVTKQGAQASIPLRDEIDI</sequence>
<dbReference type="Gene3D" id="3.40.1190.20">
    <property type="match status" value="1"/>
</dbReference>
<dbReference type="PANTHER" id="PTHR10584">
    <property type="entry name" value="SUGAR KINASE"/>
    <property type="match status" value="1"/>
</dbReference>
<dbReference type="GO" id="GO:0006796">
    <property type="term" value="P:phosphate-containing compound metabolic process"/>
    <property type="evidence" value="ECO:0007669"/>
    <property type="project" value="UniProtKB-ARBA"/>
</dbReference>
<reference evidence="4" key="1">
    <citation type="journal article" date="2013" name="Environ. Microbiol.">
        <title>Seasonally variable intestinal metagenomes of the red palm weevil (Rhynchophorus ferrugineus).</title>
        <authorList>
            <person name="Jia S."/>
            <person name="Zhang X."/>
            <person name="Zhang G."/>
            <person name="Yin A."/>
            <person name="Zhang S."/>
            <person name="Li F."/>
            <person name="Wang L."/>
            <person name="Zhao D."/>
            <person name="Yun Q."/>
            <person name="Tala"/>
            <person name="Wang J."/>
            <person name="Sun G."/>
            <person name="Baabdullah M."/>
            <person name="Yu X."/>
            <person name="Hu S."/>
            <person name="Al-Mssallem I.S."/>
            <person name="Yu J."/>
        </authorList>
    </citation>
    <scope>NUCLEOTIDE SEQUENCE</scope>
</reference>
<name>A0A060CMT9_9BACL</name>
<accession>A0A060CMT9</accession>
<keyword evidence="2" id="KW-0418">Kinase</keyword>
<dbReference type="Pfam" id="PF00294">
    <property type="entry name" value="PfkB"/>
    <property type="match status" value="1"/>
</dbReference>
<organism evidence="4">
    <name type="scientific">uncultured Geobacillus sp</name>
    <dbReference type="NCBI Taxonomy" id="228952"/>
    <lineage>
        <taxon>Bacteria</taxon>
        <taxon>Bacillati</taxon>
        <taxon>Bacillota</taxon>
        <taxon>Bacilli</taxon>
        <taxon>Bacillales</taxon>
        <taxon>Anoxybacillaceae</taxon>
        <taxon>Geobacillus</taxon>
        <taxon>environmental samples</taxon>
    </lineage>
</organism>
<keyword evidence="1" id="KW-0808">Transferase</keyword>
<protein>
    <submittedName>
        <fullName evidence="4">PfkB</fullName>
    </submittedName>
</protein>
<dbReference type="GO" id="GO:0016301">
    <property type="term" value="F:kinase activity"/>
    <property type="evidence" value="ECO:0007669"/>
    <property type="project" value="UniProtKB-KW"/>
</dbReference>
<dbReference type="PANTHER" id="PTHR10584:SF166">
    <property type="entry name" value="RIBOKINASE"/>
    <property type="match status" value="1"/>
</dbReference>
<evidence type="ECO:0000256" key="2">
    <source>
        <dbReference type="ARBA" id="ARBA00022777"/>
    </source>
</evidence>
<evidence type="ECO:0000256" key="1">
    <source>
        <dbReference type="ARBA" id="ARBA00022679"/>
    </source>
</evidence>
<dbReference type="GO" id="GO:0005829">
    <property type="term" value="C:cytosol"/>
    <property type="evidence" value="ECO:0007669"/>
    <property type="project" value="TreeGrafter"/>
</dbReference>
<dbReference type="InterPro" id="IPR011611">
    <property type="entry name" value="PfkB_dom"/>
</dbReference>